<proteinExistence type="inferred from homology"/>
<evidence type="ECO:0000259" key="5">
    <source>
        <dbReference type="PROSITE" id="PS51352"/>
    </source>
</evidence>
<dbReference type="Gene3D" id="3.40.30.10">
    <property type="entry name" value="Glutaredoxin"/>
    <property type="match status" value="1"/>
</dbReference>
<dbReference type="PANTHER" id="PTHR11592">
    <property type="entry name" value="GLUTATHIONE PEROXIDASE"/>
    <property type="match status" value="1"/>
</dbReference>
<keyword evidence="3 4" id="KW-0560">Oxidoreductase</keyword>
<dbReference type="CDD" id="cd00340">
    <property type="entry name" value="GSH_Peroxidase"/>
    <property type="match status" value="1"/>
</dbReference>
<keyword evidence="2 4" id="KW-0575">Peroxidase</keyword>
<sequence>MTRLQHFTARTAEGEEVSLADLAGKATLVVNLASKCGLTPQLDGLQALQEEYEERGLRIIGFPCDQFGGQMPGTDEEAVTFCRTEYGVTFPVLAKVEVNGENAHPLWAWMEQEKPGADGPDVEWNFAKFLLDADGQVIERFSPRTEPADLRGAVEAALA</sequence>
<evidence type="ECO:0000256" key="2">
    <source>
        <dbReference type="ARBA" id="ARBA00022559"/>
    </source>
</evidence>
<evidence type="ECO:0000256" key="1">
    <source>
        <dbReference type="ARBA" id="ARBA00006926"/>
    </source>
</evidence>
<comment type="similarity">
    <text evidence="1 4">Belongs to the glutathione peroxidase family.</text>
</comment>
<dbReference type="RefSeq" id="WP_249736959.1">
    <property type="nucleotide sequence ID" value="NZ_JAKNCJ010000002.1"/>
</dbReference>
<dbReference type="PIRSF" id="PIRSF000303">
    <property type="entry name" value="Glutathion_perox"/>
    <property type="match status" value="1"/>
</dbReference>
<name>A0ABT0R1N8_9MICO</name>
<dbReference type="SUPFAM" id="SSF52833">
    <property type="entry name" value="Thioredoxin-like"/>
    <property type="match status" value="1"/>
</dbReference>
<dbReference type="InterPro" id="IPR036249">
    <property type="entry name" value="Thioredoxin-like_sf"/>
</dbReference>
<dbReference type="GO" id="GO:0004601">
    <property type="term" value="F:peroxidase activity"/>
    <property type="evidence" value="ECO:0007669"/>
    <property type="project" value="UniProtKB-KW"/>
</dbReference>
<dbReference type="PROSITE" id="PS51352">
    <property type="entry name" value="THIOREDOXIN_2"/>
    <property type="match status" value="1"/>
</dbReference>
<dbReference type="PANTHER" id="PTHR11592:SF78">
    <property type="entry name" value="GLUTATHIONE PEROXIDASE"/>
    <property type="match status" value="1"/>
</dbReference>
<keyword evidence="7" id="KW-1185">Reference proteome</keyword>
<accession>A0ABT0R1N8</accession>
<organism evidence="6 7">
    <name type="scientific">Brachybacterium equifaecis</name>
    <dbReference type="NCBI Taxonomy" id="2910770"/>
    <lineage>
        <taxon>Bacteria</taxon>
        <taxon>Bacillati</taxon>
        <taxon>Actinomycetota</taxon>
        <taxon>Actinomycetes</taxon>
        <taxon>Micrococcales</taxon>
        <taxon>Dermabacteraceae</taxon>
        <taxon>Brachybacterium</taxon>
    </lineage>
</organism>
<gene>
    <name evidence="6" type="ORF">Bequi_05500</name>
</gene>
<feature type="domain" description="Thioredoxin" evidence="5">
    <location>
        <begin position="1"/>
        <end position="159"/>
    </location>
</feature>
<evidence type="ECO:0000313" key="7">
    <source>
        <dbReference type="Proteomes" id="UP001203761"/>
    </source>
</evidence>
<reference evidence="6" key="1">
    <citation type="submission" date="2022-02" db="EMBL/GenBank/DDBJ databases">
        <authorList>
            <person name="Lee M."/>
            <person name="Kim S.-J."/>
            <person name="Jung M.-Y."/>
        </authorList>
    </citation>
    <scope>NUCLEOTIDE SEQUENCE</scope>
    <source>
        <strain evidence="6">JHP9</strain>
    </source>
</reference>
<dbReference type="PROSITE" id="PS51355">
    <property type="entry name" value="GLUTATHIONE_PEROXID_3"/>
    <property type="match status" value="1"/>
</dbReference>
<dbReference type="Proteomes" id="UP001203761">
    <property type="component" value="Unassembled WGS sequence"/>
</dbReference>
<dbReference type="EMBL" id="JAKNCJ010000002">
    <property type="protein sequence ID" value="MCL6422845.1"/>
    <property type="molecule type" value="Genomic_DNA"/>
</dbReference>
<dbReference type="PRINTS" id="PR01011">
    <property type="entry name" value="GLUTPROXDASE"/>
</dbReference>
<dbReference type="InterPro" id="IPR000889">
    <property type="entry name" value="Glutathione_peroxidase"/>
</dbReference>
<evidence type="ECO:0000256" key="4">
    <source>
        <dbReference type="RuleBase" id="RU000499"/>
    </source>
</evidence>
<comment type="caution">
    <text evidence="6">The sequence shown here is derived from an EMBL/GenBank/DDBJ whole genome shotgun (WGS) entry which is preliminary data.</text>
</comment>
<protein>
    <recommendedName>
        <fullName evidence="4">Glutathione peroxidase</fullName>
    </recommendedName>
</protein>
<dbReference type="InterPro" id="IPR013766">
    <property type="entry name" value="Thioredoxin_domain"/>
</dbReference>
<dbReference type="Pfam" id="PF00255">
    <property type="entry name" value="GSHPx"/>
    <property type="match status" value="1"/>
</dbReference>
<evidence type="ECO:0000256" key="3">
    <source>
        <dbReference type="ARBA" id="ARBA00023002"/>
    </source>
</evidence>
<evidence type="ECO:0000313" key="6">
    <source>
        <dbReference type="EMBL" id="MCL6422845.1"/>
    </source>
</evidence>